<dbReference type="GO" id="GO:0070694">
    <property type="term" value="F:5-hydroxymethyl-dUMP N-hydrolase activity"/>
    <property type="evidence" value="ECO:0007669"/>
    <property type="project" value="TreeGrafter"/>
</dbReference>
<dbReference type="SUPFAM" id="SSF52309">
    <property type="entry name" value="N-(deoxy)ribosyltransferase-like"/>
    <property type="match status" value="1"/>
</dbReference>
<accession>A0A9E5DCB6</accession>
<reference evidence="1" key="2">
    <citation type="submission" date="2021-04" db="EMBL/GenBank/DDBJ databases">
        <authorList>
            <person name="Dong X."/>
        </authorList>
    </citation>
    <scope>NUCLEOTIDE SEQUENCE</scope>
    <source>
        <strain evidence="1">LLY</strain>
    </source>
</reference>
<evidence type="ECO:0000313" key="1">
    <source>
        <dbReference type="EMBL" id="MCM1987193.1"/>
    </source>
</evidence>
<dbReference type="RefSeq" id="WP_250868536.1">
    <property type="nucleotide sequence ID" value="NZ_JAGSOI010000038.1"/>
</dbReference>
<dbReference type="InterPro" id="IPR007710">
    <property type="entry name" value="Nucleoside_deoxyribTrfase"/>
</dbReference>
<dbReference type="Proteomes" id="UP001056766">
    <property type="component" value="Unassembled WGS sequence"/>
</dbReference>
<dbReference type="GO" id="GO:0009159">
    <property type="term" value="P:deoxyribonucleoside monophosphate catabolic process"/>
    <property type="evidence" value="ECO:0007669"/>
    <property type="project" value="TreeGrafter"/>
</dbReference>
<dbReference type="EMBL" id="JAGSOI010000038">
    <property type="protein sequence ID" value="MCM1987193.1"/>
    <property type="molecule type" value="Genomic_DNA"/>
</dbReference>
<organism evidence="1 2">
    <name type="scientific">Methanococcoides seepicolus</name>
    <dbReference type="NCBI Taxonomy" id="2828780"/>
    <lineage>
        <taxon>Archaea</taxon>
        <taxon>Methanobacteriati</taxon>
        <taxon>Methanobacteriota</taxon>
        <taxon>Stenosarchaea group</taxon>
        <taxon>Methanomicrobia</taxon>
        <taxon>Methanosarcinales</taxon>
        <taxon>Methanosarcinaceae</taxon>
        <taxon>Methanococcoides</taxon>
    </lineage>
</organism>
<sequence>MNTTKKIYLAAPLFSEAEQDYNRKLETALEDLGFDVFVPQEDSNDTEAAREEMDSHKIFQLNLDAIDNCDIVVAVLDGGSDIDSGTAWEIGYAYSKKKTIIGLKTDFRTLGPEGLVNLMIGESASELKTNVTDLLETMKNYR</sequence>
<dbReference type="Gene3D" id="3.40.50.450">
    <property type="match status" value="1"/>
</dbReference>
<reference evidence="1" key="1">
    <citation type="journal article" date="2021" name="mSystems">
        <title>Bacteria and Archaea Synergistically Convert Glycine Betaine to Biogenic Methane in the Formosa Cold Seep of the South China Sea.</title>
        <authorList>
            <person name="Li L."/>
            <person name="Zhang W."/>
            <person name="Zhang S."/>
            <person name="Song L."/>
            <person name="Sun Q."/>
            <person name="Zhang H."/>
            <person name="Xiang H."/>
            <person name="Dong X."/>
        </authorList>
    </citation>
    <scope>NUCLEOTIDE SEQUENCE</scope>
    <source>
        <strain evidence="1">LLY</strain>
    </source>
</reference>
<name>A0A9E5DCB6_9EURY</name>
<protein>
    <submittedName>
        <fullName evidence="1">Nucleoside 2-deoxyribosyltransferase domain-containing protein</fullName>
    </submittedName>
</protein>
<keyword evidence="2" id="KW-1185">Reference proteome</keyword>
<dbReference type="PANTHER" id="PTHR15364:SF0">
    <property type="entry name" value="2'-DEOXYNUCLEOSIDE 5'-PHOSPHATE N-HYDROLASE 1"/>
    <property type="match status" value="1"/>
</dbReference>
<proteinExistence type="predicted"/>
<dbReference type="InterPro" id="IPR051239">
    <property type="entry name" value="2'-dNMP_N-hydrolase"/>
</dbReference>
<dbReference type="Pfam" id="PF05014">
    <property type="entry name" value="Nuc_deoxyrib_tr"/>
    <property type="match status" value="1"/>
</dbReference>
<dbReference type="AlphaFoldDB" id="A0A9E5DCB6"/>
<evidence type="ECO:0000313" key="2">
    <source>
        <dbReference type="Proteomes" id="UP001056766"/>
    </source>
</evidence>
<dbReference type="PANTHER" id="PTHR15364">
    <property type="entry name" value="2'-DEOXYNUCLEOSIDE 5'-PHOSPHATE N-HYDROLASE 1"/>
    <property type="match status" value="1"/>
</dbReference>
<comment type="caution">
    <text evidence="1">The sequence shown here is derived from an EMBL/GenBank/DDBJ whole genome shotgun (WGS) entry which is preliminary data.</text>
</comment>
<gene>
    <name evidence="1" type="ORF">KDK67_09385</name>
</gene>